<dbReference type="PANTHER" id="PTHR10165">
    <property type="entry name" value="LIPID PHOSPHATE PHOSPHATASE"/>
    <property type="match status" value="1"/>
</dbReference>
<reference evidence="9" key="1">
    <citation type="submission" date="2025-08" db="UniProtKB">
        <authorList>
            <consortium name="RefSeq"/>
        </authorList>
    </citation>
    <scope>IDENTIFICATION</scope>
    <source>
        <tissue evidence="9">Silk gland</tissue>
    </source>
</reference>
<dbReference type="Gene3D" id="1.20.144.10">
    <property type="entry name" value="Phosphatidic acid phosphatase type 2/haloperoxidase"/>
    <property type="match status" value="1"/>
</dbReference>
<dbReference type="GO" id="GO:0006644">
    <property type="term" value="P:phospholipid metabolic process"/>
    <property type="evidence" value="ECO:0007669"/>
    <property type="project" value="InterPro"/>
</dbReference>
<feature type="transmembrane region" description="Helical" evidence="6">
    <location>
        <begin position="28"/>
        <end position="48"/>
    </location>
</feature>
<evidence type="ECO:0000259" key="7">
    <source>
        <dbReference type="SMART" id="SM00014"/>
    </source>
</evidence>
<evidence type="ECO:0000256" key="1">
    <source>
        <dbReference type="ARBA" id="ARBA00004141"/>
    </source>
</evidence>
<dbReference type="GO" id="GO:0007165">
    <property type="term" value="P:signal transduction"/>
    <property type="evidence" value="ECO:0007669"/>
    <property type="project" value="TreeGrafter"/>
</dbReference>
<dbReference type="GeneID" id="114239557"/>
<evidence type="ECO:0000313" key="9">
    <source>
        <dbReference type="RefSeq" id="XP_028025645.1"/>
    </source>
</evidence>
<dbReference type="Pfam" id="PF01569">
    <property type="entry name" value="PAP2"/>
    <property type="match status" value="1"/>
</dbReference>
<keyword evidence="4 6" id="KW-1133">Transmembrane helix</keyword>
<proteinExistence type="inferred from homology"/>
<feature type="transmembrane region" description="Helical" evidence="6">
    <location>
        <begin position="75"/>
        <end position="95"/>
    </location>
</feature>
<evidence type="ECO:0000256" key="2">
    <source>
        <dbReference type="ARBA" id="ARBA00008816"/>
    </source>
</evidence>
<dbReference type="GO" id="GO:0046839">
    <property type="term" value="P:phospholipid dephosphorylation"/>
    <property type="evidence" value="ECO:0007669"/>
    <property type="project" value="TreeGrafter"/>
</dbReference>
<organism evidence="8 9">
    <name type="scientific">Bombyx mandarina</name>
    <name type="common">Wild silk moth</name>
    <name type="synonym">Wild silkworm</name>
    <dbReference type="NCBI Taxonomy" id="7092"/>
    <lineage>
        <taxon>Eukaryota</taxon>
        <taxon>Metazoa</taxon>
        <taxon>Ecdysozoa</taxon>
        <taxon>Arthropoda</taxon>
        <taxon>Hexapoda</taxon>
        <taxon>Insecta</taxon>
        <taxon>Pterygota</taxon>
        <taxon>Neoptera</taxon>
        <taxon>Endopterygota</taxon>
        <taxon>Lepidoptera</taxon>
        <taxon>Glossata</taxon>
        <taxon>Ditrysia</taxon>
        <taxon>Bombycoidea</taxon>
        <taxon>Bombycidae</taxon>
        <taxon>Bombycinae</taxon>
        <taxon>Bombyx</taxon>
    </lineage>
</organism>
<dbReference type="SUPFAM" id="SSF48317">
    <property type="entry name" value="Acid phosphatase/Vanadium-dependent haloperoxidase"/>
    <property type="match status" value="1"/>
</dbReference>
<comment type="similarity">
    <text evidence="2">Belongs to the PA-phosphatase related phosphoesterase family.</text>
</comment>
<feature type="transmembrane region" description="Helical" evidence="6">
    <location>
        <begin position="222"/>
        <end position="241"/>
    </location>
</feature>
<dbReference type="InterPro" id="IPR043216">
    <property type="entry name" value="PAP-like"/>
</dbReference>
<dbReference type="CDD" id="cd03384">
    <property type="entry name" value="PAP2_wunen"/>
    <property type="match status" value="1"/>
</dbReference>
<name>A0A6J2J8A4_BOMMA</name>
<dbReference type="AlphaFoldDB" id="A0A6J2J8A4"/>
<comment type="subcellular location">
    <subcellularLocation>
        <location evidence="1">Membrane</location>
        <topology evidence="1">Multi-pass membrane protein</topology>
    </subcellularLocation>
</comment>
<dbReference type="RefSeq" id="XP_028025645.1">
    <property type="nucleotide sequence ID" value="XM_028169844.1"/>
</dbReference>
<evidence type="ECO:0000256" key="4">
    <source>
        <dbReference type="ARBA" id="ARBA00022989"/>
    </source>
</evidence>
<evidence type="ECO:0000256" key="3">
    <source>
        <dbReference type="ARBA" id="ARBA00022692"/>
    </source>
</evidence>
<dbReference type="GO" id="GO:0005886">
    <property type="term" value="C:plasma membrane"/>
    <property type="evidence" value="ECO:0007669"/>
    <property type="project" value="TreeGrafter"/>
</dbReference>
<keyword evidence="5 6" id="KW-0472">Membrane</keyword>
<protein>
    <submittedName>
        <fullName evidence="9">Phosphatidate phosphatase isoform X1</fullName>
    </submittedName>
</protein>
<accession>A0A6J2J8A4</accession>
<dbReference type="SMART" id="SM00014">
    <property type="entry name" value="acidPPc"/>
    <property type="match status" value="1"/>
</dbReference>
<dbReference type="KEGG" id="bman:114239557"/>
<dbReference type="InterPro" id="IPR036938">
    <property type="entry name" value="PAP2/HPO_sf"/>
</dbReference>
<feature type="transmembrane region" description="Helical" evidence="6">
    <location>
        <begin position="253"/>
        <end position="271"/>
    </location>
</feature>
<dbReference type="Proteomes" id="UP000504629">
    <property type="component" value="Unplaced"/>
</dbReference>
<evidence type="ECO:0000256" key="5">
    <source>
        <dbReference type="ARBA" id="ARBA00023136"/>
    </source>
</evidence>
<dbReference type="InterPro" id="IPR000326">
    <property type="entry name" value="PAP2/HPO"/>
</dbReference>
<keyword evidence="3 6" id="KW-0812">Transmembrane</keyword>
<evidence type="ECO:0000256" key="6">
    <source>
        <dbReference type="SAM" id="Phobius"/>
    </source>
</evidence>
<dbReference type="PANTHER" id="PTHR10165:SF197">
    <property type="entry name" value="FI04477P-RELATED"/>
    <property type="match status" value="1"/>
</dbReference>
<evidence type="ECO:0000313" key="8">
    <source>
        <dbReference type="Proteomes" id="UP000504629"/>
    </source>
</evidence>
<dbReference type="OrthoDB" id="8907274at2759"/>
<dbReference type="GO" id="GO:0008195">
    <property type="term" value="F:phosphatidate phosphatase activity"/>
    <property type="evidence" value="ECO:0007669"/>
    <property type="project" value="TreeGrafter"/>
</dbReference>
<feature type="domain" description="Phosphatidic acid phosphatase type 2/haloperoxidase" evidence="7">
    <location>
        <begin position="124"/>
        <end position="268"/>
    </location>
</feature>
<keyword evidence="8" id="KW-1185">Reference proteome</keyword>
<sequence length="303" mass="35743">MDRTERKTNSRNHSVTIDRDSKMILRKIILDFLILFCVGFLILVFFLWGKPYERGFFCDDESLKHPYKDSTVTNLMLYIIGLGLPVLTMCLTEWIRLRDDKARRPRALFGRELPAWLWESYQVVGVFLFGCACQQLTTDVAKYSIGRLRPHFFDVCQPDINCSLPEYRWKYIEVFECLGENKKLLKEMRLSFPSGHSSFATFTMLYFCIYLQKRFTWRGSKLLRHGIQFILLTFTWYTLMTRVSDYKHHWSDVLAGFSIGIIYAFVIYACVSNLRKTRSCRSHNHHEAELHVTNGNSHPRVQV</sequence>
<gene>
    <name evidence="9" type="primary">LOC114239557</name>
</gene>